<dbReference type="InterPro" id="IPR029060">
    <property type="entry name" value="PIN-like_dom_sf"/>
</dbReference>
<dbReference type="PANTHER" id="PTHR34610:SF3">
    <property type="entry name" value="SSL7007 PROTEIN"/>
    <property type="match status" value="1"/>
</dbReference>
<dbReference type="NCBIfam" id="TIGR00305">
    <property type="entry name" value="putative toxin-antitoxin system toxin component, PIN family"/>
    <property type="match status" value="1"/>
</dbReference>
<reference evidence="2" key="1">
    <citation type="journal article" date="2021" name="PeerJ">
        <title>Extensive microbial diversity within the chicken gut microbiome revealed by metagenomics and culture.</title>
        <authorList>
            <person name="Gilroy R."/>
            <person name="Ravi A."/>
            <person name="Getino M."/>
            <person name="Pursley I."/>
            <person name="Horton D.L."/>
            <person name="Alikhan N.F."/>
            <person name="Baker D."/>
            <person name="Gharbi K."/>
            <person name="Hall N."/>
            <person name="Watson M."/>
            <person name="Adriaenssens E.M."/>
            <person name="Foster-Nyarko E."/>
            <person name="Jarju S."/>
            <person name="Secka A."/>
            <person name="Antonio M."/>
            <person name="Oren A."/>
            <person name="Chaudhuri R.R."/>
            <person name="La Ragione R."/>
            <person name="Hildebrand F."/>
            <person name="Pallen M.J."/>
        </authorList>
    </citation>
    <scope>NUCLEOTIDE SEQUENCE</scope>
    <source>
        <strain evidence="2">B3-3758</strain>
    </source>
</reference>
<sequence length="142" mass="16403">MPQPLIVLDTNSLIMAISSKSHYHKVWQSFLNGDYILCISNEIIEEYLEVIARNINAKVAEAVIYAILTRKNVHRLAPHYRFRLIPNDEDDNKFVDCAITANARYIVTEDKHFDILRTIPFPSVPIIGIEDFIKELNVIIHN</sequence>
<name>A0A9E2KEN1_9BACE</name>
<proteinExistence type="predicted"/>
<comment type="caution">
    <text evidence="2">The sequence shown here is derived from an EMBL/GenBank/DDBJ whole genome shotgun (WGS) entry which is preliminary data.</text>
</comment>
<feature type="domain" description="PIN" evidence="1">
    <location>
        <begin position="6"/>
        <end position="112"/>
    </location>
</feature>
<dbReference type="Gene3D" id="3.40.50.1010">
    <property type="entry name" value="5'-nuclease"/>
    <property type="match status" value="1"/>
</dbReference>
<evidence type="ECO:0000313" key="2">
    <source>
        <dbReference type="EMBL" id="MBU3813102.1"/>
    </source>
</evidence>
<accession>A0A9E2KEN1</accession>
<dbReference type="EMBL" id="JAHLFO010000010">
    <property type="protein sequence ID" value="MBU3813102.1"/>
    <property type="molecule type" value="Genomic_DNA"/>
</dbReference>
<dbReference type="InterPro" id="IPR002850">
    <property type="entry name" value="PIN_toxin-like"/>
</dbReference>
<dbReference type="InterPro" id="IPR002716">
    <property type="entry name" value="PIN_dom"/>
</dbReference>
<dbReference type="CDD" id="cd09854">
    <property type="entry name" value="PIN_VapC-like"/>
    <property type="match status" value="1"/>
</dbReference>
<gene>
    <name evidence="2" type="ORF">H9791_01145</name>
</gene>
<reference evidence="2" key="2">
    <citation type="submission" date="2021-04" db="EMBL/GenBank/DDBJ databases">
        <authorList>
            <person name="Gilroy R."/>
        </authorList>
    </citation>
    <scope>NUCLEOTIDE SEQUENCE</scope>
    <source>
        <strain evidence="2">B3-3758</strain>
    </source>
</reference>
<organism evidence="2 3">
    <name type="scientific">Candidatus Bacteroides intestinipullorum</name>
    <dbReference type="NCBI Taxonomy" id="2838471"/>
    <lineage>
        <taxon>Bacteria</taxon>
        <taxon>Pseudomonadati</taxon>
        <taxon>Bacteroidota</taxon>
        <taxon>Bacteroidia</taxon>
        <taxon>Bacteroidales</taxon>
        <taxon>Bacteroidaceae</taxon>
        <taxon>Bacteroides</taxon>
    </lineage>
</organism>
<dbReference type="AlphaFoldDB" id="A0A9E2KEN1"/>
<protein>
    <submittedName>
        <fullName evidence="2">Toxin-antitoxin system toxin component, PIN family</fullName>
    </submittedName>
</protein>
<dbReference type="PANTHER" id="PTHR34610">
    <property type="entry name" value="SSL7007 PROTEIN"/>
    <property type="match status" value="1"/>
</dbReference>
<dbReference type="Proteomes" id="UP000824236">
    <property type="component" value="Unassembled WGS sequence"/>
</dbReference>
<evidence type="ECO:0000259" key="1">
    <source>
        <dbReference type="Pfam" id="PF13470"/>
    </source>
</evidence>
<dbReference type="SUPFAM" id="SSF88723">
    <property type="entry name" value="PIN domain-like"/>
    <property type="match status" value="1"/>
</dbReference>
<evidence type="ECO:0000313" key="3">
    <source>
        <dbReference type="Proteomes" id="UP000824236"/>
    </source>
</evidence>
<dbReference type="Pfam" id="PF13470">
    <property type="entry name" value="PIN_3"/>
    <property type="match status" value="1"/>
</dbReference>